<dbReference type="Proteomes" id="UP000241222">
    <property type="component" value="Unassembled WGS sequence"/>
</dbReference>
<keyword evidence="7" id="KW-1185">Reference proteome</keyword>
<evidence type="ECO:0000256" key="2">
    <source>
        <dbReference type="ARBA" id="ARBA00022692"/>
    </source>
</evidence>
<dbReference type="EMBL" id="PYMH01000015">
    <property type="protein sequence ID" value="PSU30847.1"/>
    <property type="molecule type" value="Genomic_DNA"/>
</dbReference>
<dbReference type="OrthoDB" id="5555605at2"/>
<evidence type="ECO:0000313" key="7">
    <source>
        <dbReference type="Proteomes" id="UP000241222"/>
    </source>
</evidence>
<dbReference type="RefSeq" id="WP_107351093.1">
    <property type="nucleotide sequence ID" value="NZ_PYMH01000015.1"/>
</dbReference>
<name>A0A2T3IR62_9GAMM</name>
<feature type="domain" description="Translocation and assembly module TamB C-terminal" evidence="5">
    <location>
        <begin position="913"/>
        <end position="1249"/>
    </location>
</feature>
<evidence type="ECO:0000256" key="3">
    <source>
        <dbReference type="ARBA" id="ARBA00022989"/>
    </source>
</evidence>
<dbReference type="AlphaFoldDB" id="A0A2T3IR62"/>
<evidence type="ECO:0000256" key="1">
    <source>
        <dbReference type="ARBA" id="ARBA00004167"/>
    </source>
</evidence>
<keyword evidence="2" id="KW-0812">Transmembrane</keyword>
<gene>
    <name evidence="6" type="ORF">C9I99_22545</name>
</gene>
<organism evidence="6 7">
    <name type="scientific">Photobacterium lutimaris</name>
    <dbReference type="NCBI Taxonomy" id="388278"/>
    <lineage>
        <taxon>Bacteria</taxon>
        <taxon>Pseudomonadati</taxon>
        <taxon>Pseudomonadota</taxon>
        <taxon>Gammaproteobacteria</taxon>
        <taxon>Vibrionales</taxon>
        <taxon>Vibrionaceae</taxon>
        <taxon>Photobacterium</taxon>
    </lineage>
</organism>
<dbReference type="PANTHER" id="PTHR36985">
    <property type="entry name" value="TRANSLOCATION AND ASSEMBLY MODULE SUBUNIT TAMB"/>
    <property type="match status" value="1"/>
</dbReference>
<keyword evidence="4" id="KW-0472">Membrane</keyword>
<evidence type="ECO:0000259" key="5">
    <source>
        <dbReference type="Pfam" id="PF04357"/>
    </source>
</evidence>
<protein>
    <submittedName>
        <fullName evidence="6">Translocation/assembly module TamB</fullName>
    </submittedName>
</protein>
<accession>A0A2T3IR62</accession>
<dbReference type="InterPro" id="IPR007452">
    <property type="entry name" value="TamB_C"/>
</dbReference>
<dbReference type="GO" id="GO:0009306">
    <property type="term" value="P:protein secretion"/>
    <property type="evidence" value="ECO:0007669"/>
    <property type="project" value="InterPro"/>
</dbReference>
<comment type="caution">
    <text evidence="6">The sequence shown here is derived from an EMBL/GenBank/DDBJ whole genome shotgun (WGS) entry which is preliminary data.</text>
</comment>
<dbReference type="GO" id="GO:0097347">
    <property type="term" value="C:TAM protein secretion complex"/>
    <property type="evidence" value="ECO:0007669"/>
    <property type="project" value="TreeGrafter"/>
</dbReference>
<evidence type="ECO:0000313" key="6">
    <source>
        <dbReference type="EMBL" id="PSU30847.1"/>
    </source>
</evidence>
<evidence type="ECO:0000256" key="4">
    <source>
        <dbReference type="ARBA" id="ARBA00023136"/>
    </source>
</evidence>
<dbReference type="Pfam" id="PF04357">
    <property type="entry name" value="TamB"/>
    <property type="match status" value="1"/>
</dbReference>
<sequence length="1250" mass="133935">MIWVKRLAIALLALLIVVVIAIAALLYTPAGIKVAVWGAQKVLPSLSIGSTQGSLLNGFSLQQVNYSDDSIDLSLARLALDIEDSCLLTPAVCISELAVSGVRFSMPELPPTTEENEEDVPSEPMAEINLPVPISLSRLVLDDIELDVLGNKVAWQHFSSAADMQGDTLTLRPTDWKKIDLTLAPASSESIEAAEPEPTAPQPIVLPEVIIPLAVEIQRFTVEEFTLHGETPQTVKKLELIATAKGSEVAVEKLEVSAPQAELMADAKIALTGDYPLAIKADVAINMAPLKDHHLALNADGSVANLILDARVKGTLDAWLKGRLSALDPALPFDLSLESQHLQWPIDSEPDFEVKETHLSAKGSLDGYSFTLKSQIDGKPMPGVGAELVGKGSLEDVELSRLTIDTLGGGISGNAKASWKDLVSWQGELAFSHIQPGLEWTDVPGDLSGKLRTSGGLTSQGGWFVELPELLVDGVVMDQQLDLAGQLSAKDTAGKGEFQLDTQGLMLKHGPNGFSAKGKLTKTWDMAVDINAPDLSQSLPGLRGSVKGNIQLKGKMAEPDLDVDLVGKGLGWEELASLEMLTLKGQITPMPALDADVSLTASGGRYDTFTLKDLSLLFQGSEKQHQLVLDVNAEPVSTALRLQGELDRDKGWRGVLQQGEIDTELGVWKLDRSTALGYRFDKQLASVAAHCWEQDRGKAALCLTQNMEAGASGRANVTLSNVSFDMLAPYLPDTIELKGSAGAQAEVAWAPKSAPYVKASVNLPAGSVTQQQDPDLEPVTVAWDKVAVNAEVKQDTLIADWLFAIRNNGDLSGRAKIASLSGDQQLDANLKLDRFMLGFLKPLLMDYHSFDGQIDADLSLTGPVMHPAVNGLLKVSNVKASGRTVPLDVDKADITATFSGYQAQLSGEVVTPDGKLNITGDGNWQDLANWRGQLGVNGRELEVTLPPLLAVKVSPDLTIKATPKQAEITGSVGIPWGRITVDQLPESAVSVSDDEILLNDDLQPVETDKPIPFNLKTNVLVRIGNDVKLSAFGLKAGLVGDLNVRQDDKGPLVYGEINLRNGTYRSFAQELVIRKGQILFNGPADQPYLSIEAIRNPDNIEGDVIAGLRVTGPADEPRVDIFSDPAMPQQNALSYILRGKDLDSESGDSSDAMATTLLTMGLAQSGQLVGNVGEAFGVQDLALDTAGSGDDTQVTISGYIAPGLQVKYGVGIFNSIPEFTVRYRLMKDLYIEVVSGLDSAADLLYQFEFN</sequence>
<comment type="subcellular location">
    <subcellularLocation>
        <location evidence="1">Membrane</location>
        <topology evidence="1">Single-pass membrane protein</topology>
    </subcellularLocation>
</comment>
<dbReference type="PANTHER" id="PTHR36985:SF1">
    <property type="entry name" value="TRANSLOCATION AND ASSEMBLY MODULE SUBUNIT TAMB"/>
    <property type="match status" value="1"/>
</dbReference>
<dbReference type="GO" id="GO:0005886">
    <property type="term" value="C:plasma membrane"/>
    <property type="evidence" value="ECO:0007669"/>
    <property type="project" value="InterPro"/>
</dbReference>
<keyword evidence="3" id="KW-1133">Transmembrane helix</keyword>
<reference evidence="6 7" key="1">
    <citation type="submission" date="2018-03" db="EMBL/GenBank/DDBJ databases">
        <title>Whole genome sequencing of Histamine producing bacteria.</title>
        <authorList>
            <person name="Butler K."/>
        </authorList>
    </citation>
    <scope>NUCLEOTIDE SEQUENCE [LARGE SCALE GENOMIC DNA]</scope>
    <source>
        <strain evidence="6 7">JCM 13586</strain>
    </source>
</reference>
<proteinExistence type="predicted"/>